<evidence type="ECO:0000256" key="1">
    <source>
        <dbReference type="SAM" id="MobiDB-lite"/>
    </source>
</evidence>
<protein>
    <submittedName>
        <fullName evidence="4">PIPK domain-containing protein</fullName>
    </submittedName>
</protein>
<proteinExistence type="predicted"/>
<dbReference type="AlphaFoldDB" id="A0A183E8A7"/>
<reference evidence="4" key="1">
    <citation type="submission" date="2016-06" db="UniProtKB">
        <authorList>
            <consortium name="WormBaseParasite"/>
        </authorList>
    </citation>
    <scope>IDENTIFICATION</scope>
</reference>
<feature type="compositionally biased region" description="Low complexity" evidence="1">
    <location>
        <begin position="105"/>
        <end position="120"/>
    </location>
</feature>
<evidence type="ECO:0000313" key="4">
    <source>
        <dbReference type="WBParaSite" id="GPUH_0001722001-mRNA-1"/>
    </source>
</evidence>
<reference evidence="2 3" key="2">
    <citation type="submission" date="2018-11" db="EMBL/GenBank/DDBJ databases">
        <authorList>
            <consortium name="Pathogen Informatics"/>
        </authorList>
    </citation>
    <scope>NUCLEOTIDE SEQUENCE [LARGE SCALE GENOMIC DNA]</scope>
</reference>
<dbReference type="WBParaSite" id="GPUH_0001722001-mRNA-1">
    <property type="protein sequence ID" value="GPUH_0001722001-mRNA-1"/>
    <property type="gene ID" value="GPUH_0001722001"/>
</dbReference>
<keyword evidence="3" id="KW-1185">Reference proteome</keyword>
<feature type="compositionally biased region" description="Low complexity" evidence="1">
    <location>
        <begin position="30"/>
        <end position="52"/>
    </location>
</feature>
<evidence type="ECO:0000313" key="2">
    <source>
        <dbReference type="EMBL" id="VDN29357.1"/>
    </source>
</evidence>
<dbReference type="OrthoDB" id="6777263at2759"/>
<feature type="compositionally biased region" description="Low complexity" evidence="1">
    <location>
        <begin position="68"/>
        <end position="80"/>
    </location>
</feature>
<dbReference type="EMBL" id="UYRT01084852">
    <property type="protein sequence ID" value="VDN29357.1"/>
    <property type="molecule type" value="Genomic_DNA"/>
</dbReference>
<feature type="region of interest" description="Disordered" evidence="1">
    <location>
        <begin position="30"/>
        <end position="80"/>
    </location>
</feature>
<gene>
    <name evidence="2" type="ORF">GPUH_LOCUS17198</name>
</gene>
<evidence type="ECO:0000313" key="3">
    <source>
        <dbReference type="Proteomes" id="UP000271098"/>
    </source>
</evidence>
<accession>A0A183E8A7</accession>
<feature type="region of interest" description="Disordered" evidence="1">
    <location>
        <begin position="102"/>
        <end position="130"/>
    </location>
</feature>
<organism evidence="4">
    <name type="scientific">Gongylonema pulchrum</name>
    <dbReference type="NCBI Taxonomy" id="637853"/>
    <lineage>
        <taxon>Eukaryota</taxon>
        <taxon>Metazoa</taxon>
        <taxon>Ecdysozoa</taxon>
        <taxon>Nematoda</taxon>
        <taxon>Chromadorea</taxon>
        <taxon>Rhabditida</taxon>
        <taxon>Spirurina</taxon>
        <taxon>Spiruromorpha</taxon>
        <taxon>Spiruroidea</taxon>
        <taxon>Gongylonematidae</taxon>
        <taxon>Gongylonema</taxon>
    </lineage>
</organism>
<sequence>MPRCSRGDVTGGNLEPMPFVRKFGAAAVAAATAAAAATSEPSSTEPSAATSSKDCQDRARSPPKGPLEESNSNAELNANAGLSKLESAQKVIPVLARPEFVDKLNNNGGTDGASSSADGGEISGEAEKKVRKSRWSTKKSFIPGMPTILPSNWTDDQRKAYLREYFCHFSIVDFPFLECVS</sequence>
<name>A0A183E8A7_9BILA</name>
<dbReference type="Proteomes" id="UP000271098">
    <property type="component" value="Unassembled WGS sequence"/>
</dbReference>